<gene>
    <name evidence="2" type="ORF">PbB2_00017</name>
</gene>
<dbReference type="OrthoDB" id="9799456at2"/>
<name>A0A2P2E5M1_9PROT</name>
<proteinExistence type="predicted"/>
<dbReference type="EMBL" id="BFBR01000001">
    <property type="protein sequence ID" value="GBF56362.1"/>
    <property type="molecule type" value="Genomic_DNA"/>
</dbReference>
<keyword evidence="3" id="KW-1185">Reference proteome</keyword>
<evidence type="ECO:0000313" key="3">
    <source>
        <dbReference type="Proteomes" id="UP000245086"/>
    </source>
</evidence>
<dbReference type="InterPro" id="IPR009325">
    <property type="entry name" value="DUF983"/>
</dbReference>
<dbReference type="AlphaFoldDB" id="A0A2P2E5M1"/>
<feature type="transmembrane region" description="Helical" evidence="1">
    <location>
        <begin position="74"/>
        <end position="95"/>
    </location>
</feature>
<evidence type="ECO:0008006" key="4">
    <source>
        <dbReference type="Google" id="ProtNLM"/>
    </source>
</evidence>
<reference evidence="2 3" key="1">
    <citation type="journal article" date="2018" name="Genome Announc.">
        <title>Draft Genome Sequence of "Candidatus Phycosocius bacilliformis," an Alphaproteobacterial Ectosymbiont of the Hydrocarbon-Producing Green Alga Botryococcus braunii.</title>
        <authorList>
            <person name="Tanabe Y."/>
            <person name="Yamaguchi H."/>
            <person name="Watanabe M.M."/>
        </authorList>
    </citation>
    <scope>NUCLEOTIDE SEQUENCE [LARGE SCALE GENOMIC DNA]</scope>
    <source>
        <strain evidence="2 3">BOTRYCO-2</strain>
    </source>
</reference>
<comment type="caution">
    <text evidence="2">The sequence shown here is derived from an EMBL/GenBank/DDBJ whole genome shotgun (WGS) entry which is preliminary data.</text>
</comment>
<accession>A0A2P2E5M1</accession>
<protein>
    <recommendedName>
        <fullName evidence="4">DUF983 domain-containing protein</fullName>
    </recommendedName>
</protein>
<evidence type="ECO:0000313" key="2">
    <source>
        <dbReference type="EMBL" id="GBF56362.1"/>
    </source>
</evidence>
<organism evidence="2 3">
    <name type="scientific">Candidatus Phycosocius bacilliformis</name>
    <dbReference type="NCBI Taxonomy" id="1445552"/>
    <lineage>
        <taxon>Bacteria</taxon>
        <taxon>Pseudomonadati</taxon>
        <taxon>Pseudomonadota</taxon>
        <taxon>Alphaproteobacteria</taxon>
        <taxon>Caulobacterales</taxon>
        <taxon>Caulobacterales incertae sedis</taxon>
        <taxon>Candidatus Phycosocius</taxon>
    </lineage>
</organism>
<dbReference type="RefSeq" id="WP_108983262.1">
    <property type="nucleotide sequence ID" value="NZ_BFBR01000001.1"/>
</dbReference>
<keyword evidence="1" id="KW-0472">Membrane</keyword>
<dbReference type="Proteomes" id="UP000245086">
    <property type="component" value="Unassembled WGS sequence"/>
</dbReference>
<evidence type="ECO:0000256" key="1">
    <source>
        <dbReference type="SAM" id="Phobius"/>
    </source>
</evidence>
<keyword evidence="1" id="KW-1133">Transmembrane helix</keyword>
<dbReference type="Pfam" id="PF06170">
    <property type="entry name" value="DUF983"/>
    <property type="match status" value="1"/>
</dbReference>
<feature type="transmembrane region" description="Helical" evidence="1">
    <location>
        <begin position="50"/>
        <end position="68"/>
    </location>
</feature>
<keyword evidence="1" id="KW-0812">Transmembrane</keyword>
<sequence>MTISVWKSGLLSRCPNCGQGPLFQGLLKIRDQCPSCQADLSVEDSGDGPAVFVILVAGAICVPLILILELILRLPIWALILLSLPIISGVCLALLRPFKAMLFAMQWRYRAGEGRVVGGESRE</sequence>